<keyword evidence="2" id="KW-1185">Reference proteome</keyword>
<reference evidence="1" key="1">
    <citation type="journal article" date="2023" name="G3 (Bethesda)">
        <title>A reference genome for the long-term kleptoplast-retaining sea slug Elysia crispata morphotype clarki.</title>
        <authorList>
            <person name="Eastman K.E."/>
            <person name="Pendleton A.L."/>
            <person name="Shaikh M.A."/>
            <person name="Suttiyut T."/>
            <person name="Ogas R."/>
            <person name="Tomko P."/>
            <person name="Gavelis G."/>
            <person name="Widhalm J.R."/>
            <person name="Wisecaver J.H."/>
        </authorList>
    </citation>
    <scope>NUCLEOTIDE SEQUENCE</scope>
    <source>
        <strain evidence="1">ECLA1</strain>
    </source>
</reference>
<protein>
    <submittedName>
        <fullName evidence="1">Uncharacterized protein</fullName>
    </submittedName>
</protein>
<sequence length="142" mass="16113">MFSEPNQLRKCDQIDLLVRFTCDEFFFHLSLDSNLDLLQCFNNNTNTNRKLSDSNITALGEPHQSVLPYLRVCHLPLRSTVSLDELSVSHSIRPGRCLVSPGFACPTIAMVTDGDDWTISNSKWTITLYVHQPSSSHRRFGN</sequence>
<gene>
    <name evidence="1" type="ORF">RRG08_022002</name>
</gene>
<proteinExistence type="predicted"/>
<dbReference type="EMBL" id="JAWDGP010002432">
    <property type="protein sequence ID" value="KAK3783242.1"/>
    <property type="molecule type" value="Genomic_DNA"/>
</dbReference>
<accession>A0AAE1DUI8</accession>
<name>A0AAE1DUI8_9GAST</name>
<evidence type="ECO:0000313" key="1">
    <source>
        <dbReference type="EMBL" id="KAK3783242.1"/>
    </source>
</evidence>
<dbReference type="Proteomes" id="UP001283361">
    <property type="component" value="Unassembled WGS sequence"/>
</dbReference>
<organism evidence="1 2">
    <name type="scientific">Elysia crispata</name>
    <name type="common">lettuce slug</name>
    <dbReference type="NCBI Taxonomy" id="231223"/>
    <lineage>
        <taxon>Eukaryota</taxon>
        <taxon>Metazoa</taxon>
        <taxon>Spiralia</taxon>
        <taxon>Lophotrochozoa</taxon>
        <taxon>Mollusca</taxon>
        <taxon>Gastropoda</taxon>
        <taxon>Heterobranchia</taxon>
        <taxon>Euthyneura</taxon>
        <taxon>Panpulmonata</taxon>
        <taxon>Sacoglossa</taxon>
        <taxon>Placobranchoidea</taxon>
        <taxon>Plakobranchidae</taxon>
        <taxon>Elysia</taxon>
    </lineage>
</organism>
<comment type="caution">
    <text evidence="1">The sequence shown here is derived from an EMBL/GenBank/DDBJ whole genome shotgun (WGS) entry which is preliminary data.</text>
</comment>
<dbReference type="AlphaFoldDB" id="A0AAE1DUI8"/>
<evidence type="ECO:0000313" key="2">
    <source>
        <dbReference type="Proteomes" id="UP001283361"/>
    </source>
</evidence>